<dbReference type="CDD" id="cd21037">
    <property type="entry name" value="MLKL_NTD"/>
    <property type="match status" value="1"/>
</dbReference>
<dbReference type="AlphaFoldDB" id="A0A8S1IV11"/>
<evidence type="ECO:0000313" key="7">
    <source>
        <dbReference type="EMBL" id="CAD7698872.1"/>
    </source>
</evidence>
<evidence type="ECO:0000313" key="8">
    <source>
        <dbReference type="Proteomes" id="UP000708148"/>
    </source>
</evidence>
<proteinExistence type="predicted"/>
<dbReference type="SUPFAM" id="SSF56112">
    <property type="entry name" value="Protein kinase-like (PK-like)"/>
    <property type="match status" value="1"/>
</dbReference>
<dbReference type="GO" id="GO:0007166">
    <property type="term" value="P:cell surface receptor signaling pathway"/>
    <property type="evidence" value="ECO:0007669"/>
    <property type="project" value="InterPro"/>
</dbReference>
<dbReference type="Pfam" id="PF07714">
    <property type="entry name" value="PK_Tyr_Ser-Thr"/>
    <property type="match status" value="1"/>
</dbReference>
<dbReference type="InterPro" id="IPR011009">
    <property type="entry name" value="Kinase-like_dom_sf"/>
</dbReference>
<evidence type="ECO:0000256" key="5">
    <source>
        <dbReference type="SAM" id="SignalP"/>
    </source>
</evidence>
<keyword evidence="4" id="KW-0067">ATP-binding</keyword>
<dbReference type="InterPro" id="IPR059179">
    <property type="entry name" value="MLKL-like_MCAfunc"/>
</dbReference>
<organism evidence="7 8">
    <name type="scientific">Ostreobium quekettii</name>
    <dbReference type="NCBI Taxonomy" id="121088"/>
    <lineage>
        <taxon>Eukaryota</taxon>
        <taxon>Viridiplantae</taxon>
        <taxon>Chlorophyta</taxon>
        <taxon>core chlorophytes</taxon>
        <taxon>Ulvophyceae</taxon>
        <taxon>TCBD clade</taxon>
        <taxon>Bryopsidales</taxon>
        <taxon>Ostreobineae</taxon>
        <taxon>Ostreobiaceae</taxon>
        <taxon>Ostreobium</taxon>
    </lineage>
</organism>
<dbReference type="Gene3D" id="1.10.510.10">
    <property type="entry name" value="Transferase(Phosphotransferase) domain 1"/>
    <property type="match status" value="1"/>
</dbReference>
<dbReference type="OrthoDB" id="4062651at2759"/>
<name>A0A8S1IV11_9CHLO</name>
<dbReference type="Proteomes" id="UP000708148">
    <property type="component" value="Unassembled WGS sequence"/>
</dbReference>
<dbReference type="InterPro" id="IPR036537">
    <property type="entry name" value="Adaptor_Cbl_N_dom_sf"/>
</dbReference>
<feature type="signal peptide" evidence="5">
    <location>
        <begin position="1"/>
        <end position="16"/>
    </location>
</feature>
<feature type="domain" description="Protein kinase" evidence="6">
    <location>
        <begin position="335"/>
        <end position="600"/>
    </location>
</feature>
<keyword evidence="5" id="KW-0732">Signal</keyword>
<keyword evidence="1" id="KW-0808">Transferase</keyword>
<sequence length="607" mass="69549">MEFLTLVGIFAGLVSTIKEHYNDMQSNKKKSERLKGRVDTLELIVKEMRNRYGKEAPERINRALAGVNAELNRVAALFKDIREQNRVQRMVEAPNISRKFQDIGMSLDYAVNVLDLAQNWHHSRKFEEFQGQALELMETVNVKADLILEKLTLRSDTGEQQLDNNEGELRYNQDMMEFLQDQLEKIDLVLSSKEYGQLLLRIERNEMSKEERAKWQESTRNLAHTRKLGYLLIRRHKQPFSLTTFYKVFEAREAVQMICGMLQTFVRDWCFPSVEIQNVVPPDRVRRDKSRLVGYLTYVLYGEVCAFKSDHQKEEWMGLKSRIQGWFDLLPMAVQHGDLELGECIDSMVYKGTRKGSPVAVKRLAKVDDPATLDLEDFAEFFTTIVALAKIRSKEHVVDIIGATETGMILMELGYTDLLRWLDSHHSEGLATKLGLLLQAAKGLQVVHEHRFVHRAVRTRKFVLFGDKACPTVKVAGFGLAIVRHEGEASETFRTYINKDRDTAWVAPEIFTGKAYTTASDIYSFGIVLYHVVGGLYPYGRSTPTAEVMKRVRNGELPSLPNGMELPERLSTLMQKCCSTEPTQRPVSMQEVYDDLKAVYDGLKNCP</sequence>
<keyword evidence="2" id="KW-0547">Nucleotide-binding</keyword>
<dbReference type="InterPro" id="IPR001245">
    <property type="entry name" value="Ser-Thr/Tyr_kinase_cat_dom"/>
</dbReference>
<dbReference type="EMBL" id="CAJHUC010000898">
    <property type="protein sequence ID" value="CAD7698872.1"/>
    <property type="molecule type" value="Genomic_DNA"/>
</dbReference>
<dbReference type="PANTHER" id="PTHR44329">
    <property type="entry name" value="SERINE/THREONINE-PROTEIN KINASE TNNI3K-RELATED"/>
    <property type="match status" value="1"/>
</dbReference>
<dbReference type="InterPro" id="IPR051681">
    <property type="entry name" value="Ser/Thr_Kinases-Pseudokinases"/>
</dbReference>
<dbReference type="PROSITE" id="PS50011">
    <property type="entry name" value="PROTEIN_KINASE_DOM"/>
    <property type="match status" value="1"/>
</dbReference>
<evidence type="ECO:0000256" key="1">
    <source>
        <dbReference type="ARBA" id="ARBA00022679"/>
    </source>
</evidence>
<dbReference type="GO" id="GO:0004674">
    <property type="term" value="F:protein serine/threonine kinase activity"/>
    <property type="evidence" value="ECO:0007669"/>
    <property type="project" value="TreeGrafter"/>
</dbReference>
<dbReference type="Pfam" id="PF22215">
    <property type="entry name" value="MLKL_N"/>
    <property type="match status" value="1"/>
</dbReference>
<dbReference type="GO" id="GO:0005524">
    <property type="term" value="F:ATP binding"/>
    <property type="evidence" value="ECO:0007669"/>
    <property type="project" value="UniProtKB-KW"/>
</dbReference>
<feature type="chain" id="PRO_5035922676" description="Protein kinase domain-containing protein" evidence="5">
    <location>
        <begin position="17"/>
        <end position="607"/>
    </location>
</feature>
<evidence type="ECO:0000256" key="4">
    <source>
        <dbReference type="ARBA" id="ARBA00022840"/>
    </source>
</evidence>
<dbReference type="PANTHER" id="PTHR44329:SF288">
    <property type="entry name" value="MITOGEN-ACTIVATED PROTEIN KINASE KINASE KINASE 20"/>
    <property type="match status" value="1"/>
</dbReference>
<dbReference type="InterPro" id="IPR000719">
    <property type="entry name" value="Prot_kinase_dom"/>
</dbReference>
<accession>A0A8S1IV11</accession>
<keyword evidence="8" id="KW-1185">Reference proteome</keyword>
<comment type="caution">
    <text evidence="7">The sequence shown here is derived from an EMBL/GenBank/DDBJ whole genome shotgun (WGS) entry which is preliminary data.</text>
</comment>
<gene>
    <name evidence="7" type="ORF">OSTQU699_LOCUS4231</name>
</gene>
<evidence type="ECO:0000256" key="3">
    <source>
        <dbReference type="ARBA" id="ARBA00022777"/>
    </source>
</evidence>
<reference evidence="7" key="1">
    <citation type="submission" date="2020-12" db="EMBL/GenBank/DDBJ databases">
        <authorList>
            <person name="Iha C."/>
        </authorList>
    </citation>
    <scope>NUCLEOTIDE SEQUENCE</scope>
</reference>
<evidence type="ECO:0000259" key="6">
    <source>
        <dbReference type="PROSITE" id="PS50011"/>
    </source>
</evidence>
<dbReference type="InterPro" id="IPR054000">
    <property type="entry name" value="MLKL_N"/>
</dbReference>
<protein>
    <recommendedName>
        <fullName evidence="6">Protein kinase domain-containing protein</fullName>
    </recommendedName>
</protein>
<keyword evidence="3" id="KW-0418">Kinase</keyword>
<dbReference type="Gene3D" id="1.20.930.20">
    <property type="entry name" value="Adaptor protein Cbl, N-terminal domain"/>
    <property type="match status" value="1"/>
</dbReference>
<evidence type="ECO:0000256" key="2">
    <source>
        <dbReference type="ARBA" id="ARBA00022741"/>
    </source>
</evidence>